<feature type="transmembrane region" description="Helical" evidence="1">
    <location>
        <begin position="7"/>
        <end position="24"/>
    </location>
</feature>
<dbReference type="InterPro" id="IPR050469">
    <property type="entry name" value="Diguanylate_Cyclase"/>
</dbReference>
<dbReference type="PANTHER" id="PTHR45138">
    <property type="entry name" value="REGULATORY COMPONENTS OF SENSORY TRANSDUCTION SYSTEM"/>
    <property type="match status" value="1"/>
</dbReference>
<feature type="transmembrane region" description="Helical" evidence="1">
    <location>
        <begin position="30"/>
        <end position="50"/>
    </location>
</feature>
<feature type="domain" description="GGDEF" evidence="2">
    <location>
        <begin position="91"/>
        <end position="217"/>
    </location>
</feature>
<protein>
    <submittedName>
        <fullName evidence="3">GGDEF domain-containing protein</fullName>
        <ecNumber evidence="3">2.7.7.65</ecNumber>
    </submittedName>
</protein>
<dbReference type="CDD" id="cd01949">
    <property type="entry name" value="GGDEF"/>
    <property type="match status" value="1"/>
</dbReference>
<dbReference type="SMART" id="SM00267">
    <property type="entry name" value="GGDEF"/>
    <property type="match status" value="1"/>
</dbReference>
<evidence type="ECO:0000259" key="2">
    <source>
        <dbReference type="PROSITE" id="PS50887"/>
    </source>
</evidence>
<dbReference type="Gene3D" id="3.30.70.270">
    <property type="match status" value="1"/>
</dbReference>
<keyword evidence="3" id="KW-0808">Transferase</keyword>
<evidence type="ECO:0000313" key="4">
    <source>
        <dbReference type="Proteomes" id="UP001596109"/>
    </source>
</evidence>
<keyword evidence="1" id="KW-1133">Transmembrane helix</keyword>
<dbReference type="Proteomes" id="UP001596109">
    <property type="component" value="Unassembled WGS sequence"/>
</dbReference>
<keyword evidence="4" id="KW-1185">Reference proteome</keyword>
<dbReference type="InterPro" id="IPR043128">
    <property type="entry name" value="Rev_trsase/Diguanyl_cyclase"/>
</dbReference>
<dbReference type="InterPro" id="IPR029787">
    <property type="entry name" value="Nucleotide_cyclase"/>
</dbReference>
<organism evidence="3 4">
    <name type="scientific">Sporosarcina soli</name>
    <dbReference type="NCBI Taxonomy" id="334736"/>
    <lineage>
        <taxon>Bacteria</taxon>
        <taxon>Bacillati</taxon>
        <taxon>Bacillota</taxon>
        <taxon>Bacilli</taxon>
        <taxon>Bacillales</taxon>
        <taxon>Caryophanaceae</taxon>
        <taxon>Sporosarcina</taxon>
    </lineage>
</organism>
<dbReference type="InterPro" id="IPR000160">
    <property type="entry name" value="GGDEF_dom"/>
</dbReference>
<evidence type="ECO:0000313" key="3">
    <source>
        <dbReference type="EMBL" id="MFC5589595.1"/>
    </source>
</evidence>
<keyword evidence="3" id="KW-0548">Nucleotidyltransferase</keyword>
<dbReference type="EC" id="2.7.7.65" evidence="3"/>
<dbReference type="Pfam" id="PF00990">
    <property type="entry name" value="GGDEF"/>
    <property type="match status" value="1"/>
</dbReference>
<proteinExistence type="predicted"/>
<dbReference type="PANTHER" id="PTHR45138:SF9">
    <property type="entry name" value="DIGUANYLATE CYCLASE DGCM-RELATED"/>
    <property type="match status" value="1"/>
</dbReference>
<comment type="caution">
    <text evidence="3">The sequence shown here is derived from an EMBL/GenBank/DDBJ whole genome shotgun (WGS) entry which is preliminary data.</text>
</comment>
<sequence>MGYKGRVFAVGVVGLFNVLRYFYYHQYLELPFKANFFILTAIFLSVAWWCGKQFDLVQYYSEKDPLTNTYNRRSLERSFPKLAMACGKEGKKLGILMLDLNNFKEINDSFGHQMGDDILVHVASILNDFGKKKHLIARWGGDEFVMLVPGYQEEFKFVYLDALNQKLKGEKVDNLPMISASIGFSIYPDEGKTLQELLKTADEAMYKAKEMKKDTRL</sequence>
<name>A0ABW0TMB7_9BACL</name>
<dbReference type="NCBIfam" id="TIGR00254">
    <property type="entry name" value="GGDEF"/>
    <property type="match status" value="1"/>
</dbReference>
<dbReference type="RefSeq" id="WP_381434511.1">
    <property type="nucleotide sequence ID" value="NZ_JBHSNO010000005.1"/>
</dbReference>
<gene>
    <name evidence="3" type="ORF">ACFPRA_11885</name>
</gene>
<dbReference type="GO" id="GO:0052621">
    <property type="term" value="F:diguanylate cyclase activity"/>
    <property type="evidence" value="ECO:0007669"/>
    <property type="project" value="UniProtKB-EC"/>
</dbReference>
<keyword evidence="1" id="KW-0812">Transmembrane</keyword>
<dbReference type="EMBL" id="JBHSNO010000005">
    <property type="protein sequence ID" value="MFC5589595.1"/>
    <property type="molecule type" value="Genomic_DNA"/>
</dbReference>
<accession>A0ABW0TMB7</accession>
<dbReference type="PROSITE" id="PS50887">
    <property type="entry name" value="GGDEF"/>
    <property type="match status" value="1"/>
</dbReference>
<dbReference type="SUPFAM" id="SSF55073">
    <property type="entry name" value="Nucleotide cyclase"/>
    <property type="match status" value="1"/>
</dbReference>
<reference evidence="4" key="1">
    <citation type="journal article" date="2019" name="Int. J. Syst. Evol. Microbiol.">
        <title>The Global Catalogue of Microorganisms (GCM) 10K type strain sequencing project: providing services to taxonomists for standard genome sequencing and annotation.</title>
        <authorList>
            <consortium name="The Broad Institute Genomics Platform"/>
            <consortium name="The Broad Institute Genome Sequencing Center for Infectious Disease"/>
            <person name="Wu L."/>
            <person name="Ma J."/>
        </authorList>
    </citation>
    <scope>NUCLEOTIDE SEQUENCE [LARGE SCALE GENOMIC DNA]</scope>
    <source>
        <strain evidence="4">CGMCC 4.1434</strain>
    </source>
</reference>
<evidence type="ECO:0000256" key="1">
    <source>
        <dbReference type="SAM" id="Phobius"/>
    </source>
</evidence>
<keyword evidence="1" id="KW-0472">Membrane</keyword>